<dbReference type="OrthoDB" id="6650377at2"/>
<name>A0A1T0CT70_9GAMM</name>
<keyword evidence="3" id="KW-1185">Reference proteome</keyword>
<keyword evidence="1" id="KW-0732">Signal</keyword>
<dbReference type="EMBL" id="MUYU01000006">
    <property type="protein sequence ID" value="OOS25546.1"/>
    <property type="molecule type" value="Genomic_DNA"/>
</dbReference>
<reference evidence="2 3" key="1">
    <citation type="submission" date="2017-02" db="EMBL/GenBank/DDBJ databases">
        <title>Draft genome sequence of Moraxella pluranimalium CCUG 54913T type strain.</title>
        <authorList>
            <person name="Salva-Serra F."/>
            <person name="Engstrom-Jakobsson H."/>
            <person name="Thorell K."/>
            <person name="Jaen-Luchoro D."/>
            <person name="Gonzales-Siles L."/>
            <person name="Karlsson R."/>
            <person name="Yazdan S."/>
            <person name="Boulund F."/>
            <person name="Johnning A."/>
            <person name="Engstrand L."/>
            <person name="Kristiansson E."/>
            <person name="Moore E."/>
        </authorList>
    </citation>
    <scope>NUCLEOTIDE SEQUENCE [LARGE SCALE GENOMIC DNA]</scope>
    <source>
        <strain evidence="2 3">CCUG 54913</strain>
    </source>
</reference>
<organism evidence="2 3">
    <name type="scientific">Moraxella pluranimalium</name>
    <dbReference type="NCBI Taxonomy" id="470453"/>
    <lineage>
        <taxon>Bacteria</taxon>
        <taxon>Pseudomonadati</taxon>
        <taxon>Pseudomonadota</taxon>
        <taxon>Gammaproteobacteria</taxon>
        <taxon>Moraxellales</taxon>
        <taxon>Moraxellaceae</taxon>
        <taxon>Moraxella</taxon>
    </lineage>
</organism>
<evidence type="ECO:0000256" key="1">
    <source>
        <dbReference type="SAM" id="SignalP"/>
    </source>
</evidence>
<gene>
    <name evidence="2" type="ORF">B0680_01560</name>
</gene>
<protein>
    <submittedName>
        <fullName evidence="2">Uncharacterized protein</fullName>
    </submittedName>
</protein>
<dbReference type="AlphaFoldDB" id="A0A1T0CT70"/>
<feature type="signal peptide" evidence="1">
    <location>
        <begin position="1"/>
        <end position="24"/>
    </location>
</feature>
<accession>A0A1T0CT70</accession>
<feature type="chain" id="PRO_5013046344" evidence="1">
    <location>
        <begin position="25"/>
        <end position="125"/>
    </location>
</feature>
<comment type="caution">
    <text evidence="2">The sequence shown here is derived from an EMBL/GenBank/DDBJ whole genome shotgun (WGS) entry which is preliminary data.</text>
</comment>
<evidence type="ECO:0000313" key="2">
    <source>
        <dbReference type="EMBL" id="OOS25546.1"/>
    </source>
</evidence>
<sequence>MKLFSKLILPVLLTMLTTPTVALANSKLPFVGDRLFNFTGIGDGVESITISKNGNVTIQSYAAGVSYRGKYKTLMPSNGGLHGRGVFYKIKGNKIYLTNKSGKILKNCGWMGVGDGNEACWTTFY</sequence>
<dbReference type="Proteomes" id="UP000189800">
    <property type="component" value="Unassembled WGS sequence"/>
</dbReference>
<proteinExistence type="predicted"/>
<dbReference type="RefSeq" id="WP_078253303.1">
    <property type="nucleotide sequence ID" value="NZ_MUYU01000006.1"/>
</dbReference>
<evidence type="ECO:0000313" key="3">
    <source>
        <dbReference type="Proteomes" id="UP000189800"/>
    </source>
</evidence>